<comment type="caution">
    <text evidence="1">The sequence shown here is derived from an EMBL/GenBank/DDBJ whole genome shotgun (WGS) entry which is preliminary data.</text>
</comment>
<proteinExistence type="predicted"/>
<dbReference type="Proteomes" id="UP000813444">
    <property type="component" value="Unassembled WGS sequence"/>
</dbReference>
<evidence type="ECO:0000313" key="1">
    <source>
        <dbReference type="EMBL" id="KAH7305320.1"/>
    </source>
</evidence>
<accession>A0A8K0SIX5</accession>
<name>A0A8K0SIX5_9HYPO</name>
<keyword evidence="2" id="KW-1185">Reference proteome</keyword>
<dbReference type="AlphaFoldDB" id="A0A8K0SIX5"/>
<sequence length="165" mass="18120">MTESDWDGDGLCYILSVERQVRSRCGATLTRKATSLPHLPLPSSYRPSGPRAPLVGVWVFMTELSDSETLVTLSLSYRSDGDGRVDYICMKPDAESSAILSTASGYKNLGKIKFAPEGNLDSANFRWADVCHWRWSCGDLIWVDKFNGQARVWKNGGLIPAGAAT</sequence>
<dbReference type="OrthoDB" id="3915838at2759"/>
<protein>
    <submittedName>
        <fullName evidence="1">Uncharacterized protein</fullName>
    </submittedName>
</protein>
<reference evidence="1" key="1">
    <citation type="journal article" date="2021" name="Nat. Commun.">
        <title>Genetic determinants of endophytism in the Arabidopsis root mycobiome.</title>
        <authorList>
            <person name="Mesny F."/>
            <person name="Miyauchi S."/>
            <person name="Thiergart T."/>
            <person name="Pickel B."/>
            <person name="Atanasova L."/>
            <person name="Karlsson M."/>
            <person name="Huettel B."/>
            <person name="Barry K.W."/>
            <person name="Haridas S."/>
            <person name="Chen C."/>
            <person name="Bauer D."/>
            <person name="Andreopoulos W."/>
            <person name="Pangilinan J."/>
            <person name="LaButti K."/>
            <person name="Riley R."/>
            <person name="Lipzen A."/>
            <person name="Clum A."/>
            <person name="Drula E."/>
            <person name="Henrissat B."/>
            <person name="Kohler A."/>
            <person name="Grigoriev I.V."/>
            <person name="Martin F.M."/>
            <person name="Hacquard S."/>
        </authorList>
    </citation>
    <scope>NUCLEOTIDE SEQUENCE</scope>
    <source>
        <strain evidence="1">MPI-CAGE-CH-0235</strain>
    </source>
</reference>
<evidence type="ECO:0000313" key="2">
    <source>
        <dbReference type="Proteomes" id="UP000813444"/>
    </source>
</evidence>
<organism evidence="1 2">
    <name type="scientific">Stachybotrys elegans</name>
    <dbReference type="NCBI Taxonomy" id="80388"/>
    <lineage>
        <taxon>Eukaryota</taxon>
        <taxon>Fungi</taxon>
        <taxon>Dikarya</taxon>
        <taxon>Ascomycota</taxon>
        <taxon>Pezizomycotina</taxon>
        <taxon>Sordariomycetes</taxon>
        <taxon>Hypocreomycetidae</taxon>
        <taxon>Hypocreales</taxon>
        <taxon>Stachybotryaceae</taxon>
        <taxon>Stachybotrys</taxon>
    </lineage>
</organism>
<gene>
    <name evidence="1" type="ORF">B0I35DRAFT_484070</name>
</gene>
<dbReference type="EMBL" id="JAGPNK010000019">
    <property type="protein sequence ID" value="KAH7305320.1"/>
    <property type="molecule type" value="Genomic_DNA"/>
</dbReference>